<evidence type="ECO:0000313" key="21">
    <source>
        <dbReference type="EMBL" id="KAG2461042.1"/>
    </source>
</evidence>
<dbReference type="AlphaFoldDB" id="A0A8X7X6M2"/>
<protein>
    <recommendedName>
        <fullName evidence="16">Phosphoinositide 3-kinase regulatory subunit 5</fullName>
    </recommendedName>
    <alternativeName>
        <fullName evidence="18">Syntaxin-8</fullName>
    </alternativeName>
</protein>
<feature type="non-terminal residue" evidence="21">
    <location>
        <position position="985"/>
    </location>
</feature>
<dbReference type="GO" id="GO:0005634">
    <property type="term" value="C:nucleus"/>
    <property type="evidence" value="ECO:0007669"/>
    <property type="project" value="UniProtKB-SubCell"/>
</dbReference>
<keyword evidence="6" id="KW-0813">Transport</keyword>
<evidence type="ECO:0000256" key="19">
    <source>
        <dbReference type="SAM" id="MobiDB-lite"/>
    </source>
</evidence>
<dbReference type="PANTHER" id="PTHR15593">
    <property type="entry name" value="PHOSPHATIDYLINOSITOL 3-KINASE REGULATORY SUBUNIT"/>
    <property type="match status" value="1"/>
</dbReference>
<evidence type="ECO:0000256" key="7">
    <source>
        <dbReference type="ARBA" id="ARBA00022475"/>
    </source>
</evidence>
<evidence type="ECO:0000256" key="14">
    <source>
        <dbReference type="ARBA" id="ARBA00023136"/>
    </source>
</evidence>
<name>A0A8X7X6M2_POLSE</name>
<dbReference type="GO" id="GO:0005886">
    <property type="term" value="C:plasma membrane"/>
    <property type="evidence" value="ECO:0007669"/>
    <property type="project" value="UniProtKB-SubCell"/>
</dbReference>
<dbReference type="CDD" id="cd15852">
    <property type="entry name" value="SNARE_Syntaxin8"/>
    <property type="match status" value="1"/>
</dbReference>
<keyword evidence="10" id="KW-0812">Transmembrane</keyword>
<comment type="similarity">
    <text evidence="5">Belongs to the syntaxin family.</text>
</comment>
<feature type="compositionally biased region" description="Polar residues" evidence="19">
    <location>
        <begin position="571"/>
        <end position="591"/>
    </location>
</feature>
<evidence type="ECO:0000256" key="16">
    <source>
        <dbReference type="ARBA" id="ARBA00040195"/>
    </source>
</evidence>
<dbReference type="InterPro" id="IPR041875">
    <property type="entry name" value="Syntaxin-8_SNARE"/>
</dbReference>
<comment type="function">
    <text evidence="17">Vesicle trafficking protein that functions in the early secretory pathway, possibly by mediating retrograde transport from cis-Golgi membranes to the ER.</text>
</comment>
<keyword evidence="11" id="KW-0832">Ubl conjugation</keyword>
<keyword evidence="21" id="KW-0418">Kinase</keyword>
<dbReference type="SMART" id="SM00397">
    <property type="entry name" value="t_SNARE"/>
    <property type="match status" value="1"/>
</dbReference>
<dbReference type="Pfam" id="PF10486">
    <property type="entry name" value="PI3K_1B_p101"/>
    <property type="match status" value="1"/>
</dbReference>
<feature type="non-terminal residue" evidence="21">
    <location>
        <position position="1"/>
    </location>
</feature>
<keyword evidence="21" id="KW-0808">Transferase</keyword>
<keyword evidence="22" id="KW-1185">Reference proteome</keyword>
<keyword evidence="14" id="KW-0472">Membrane</keyword>
<evidence type="ECO:0000256" key="9">
    <source>
        <dbReference type="ARBA" id="ARBA00022553"/>
    </source>
</evidence>
<evidence type="ECO:0000256" key="11">
    <source>
        <dbReference type="ARBA" id="ARBA00022843"/>
    </source>
</evidence>
<comment type="subcellular location">
    <subcellularLocation>
        <location evidence="2">Cell membrane</location>
        <topology evidence="2">Peripheral membrane protein</topology>
    </subcellularLocation>
    <subcellularLocation>
        <location evidence="4">Cytoplasm</location>
    </subcellularLocation>
    <subcellularLocation>
        <location evidence="3">Membrane</location>
        <topology evidence="3">Single-pass type IV membrane protein</topology>
    </subcellularLocation>
    <subcellularLocation>
        <location evidence="1">Nucleus</location>
    </subcellularLocation>
</comment>
<keyword evidence="8" id="KW-0963">Cytoplasm</keyword>
<dbReference type="GO" id="GO:0007186">
    <property type="term" value="P:G protein-coupled receptor signaling pathway"/>
    <property type="evidence" value="ECO:0007669"/>
    <property type="project" value="TreeGrafter"/>
</dbReference>
<keyword evidence="7" id="KW-1003">Cell membrane</keyword>
<dbReference type="InterPro" id="IPR019522">
    <property type="entry name" value="PIK3R5/6"/>
</dbReference>
<keyword evidence="12" id="KW-1133">Transmembrane helix</keyword>
<evidence type="ECO:0000259" key="20">
    <source>
        <dbReference type="PROSITE" id="PS50192"/>
    </source>
</evidence>
<feature type="region of interest" description="Disordered" evidence="19">
    <location>
        <begin position="562"/>
        <end position="591"/>
    </location>
</feature>
<evidence type="ECO:0000256" key="15">
    <source>
        <dbReference type="ARBA" id="ARBA00023242"/>
    </source>
</evidence>
<comment type="caution">
    <text evidence="21">The sequence shown here is derived from an EMBL/GenBank/DDBJ whole genome shotgun (WGS) entry which is preliminary data.</text>
</comment>
<keyword evidence="9" id="KW-0597">Phosphoprotein</keyword>
<sequence>MVWKLPPQDCPICTDANDPVAVGADFQASDVPTVAYPDVSDLTFIVPPDFKQLLISTCIGSNLMTGGYGNLGGPVNPWLLDEPEETRGLGIKEIQQQQQRIIEVQDAGLDALASIISRQKQMGQDIGNELDEHNEIIDDLAHLVDKTDSRIRNETHRVQTVEKKSASCATLCMNRWSLEELVSRDPENFLILLQQILKRAKEIQDTCEYKLVIPLNLMFFSTLLRTPFFPRDGQLLREAYHVFYDFLTWPEPYCSVSQDLLTIIQEEMKAPGISYHRLVREEQGLTTNSCHSKTITVLLMNMDDIPSEFQVVTEQLSSITYSKADSYITLVQHAFQSVFGNRISLRQMKKELESKTLEELSHFFMEVSEVLETAAGWPDYMNARQLVETKLEQLSAEMGIVVQNSCAMEGLKSRHTLQTIQLPVAKCLKYHWDKDNFDVLNEILLNECNIPSTNSAQPDVEDDVDNDQEDIEEDEEITRIDHRASTISTYSTVSTASKDSMFSTYSIASNHSAPSISSFASGVDSDFCEDTDEESRHERQTKTKTTLTRRFSKLFKNRRSTTLRRTESLGNPESRNSLPFKSQRSNSLPQQVRLQSAERQFLRNAFYRRRPFLSCDEDSKTTRVRVVVFGADQISGKIARAYSNLRLQESSCPHLTRYFKLQFFYVPVKRSLGISPMGQPSMPSNLLDSPSKSAAQLESSLALLEDSTNDIAHYIGALDPWYNCNVLSLLNLPTDVLCQQASKPEAVCQNGSKEKLPILADMVLYYCRHATRAVLVQLYQAELTLAGGEKRREVFIHSLELGHTAGIRAIKASGPGSKRFGIDGDREAVPLTLHIVYSKVAVSGRSQCITVDKVCTSINFTKACRRPEELDSKMECLQLTMMEVIKRQNSRSRMGYNQQIHASQVKVDKVQVVGGSNTTFAVCFDQDEKKIMQSVTQCEVSVCYKPESSINWRVRKPPPLQMQFQQSDVCSLLCLPISTFSGALF</sequence>
<evidence type="ECO:0000256" key="2">
    <source>
        <dbReference type="ARBA" id="ARBA00004202"/>
    </source>
</evidence>
<dbReference type="PANTHER" id="PTHR15593:SF2">
    <property type="entry name" value="PHOSPHOINOSITIDE 3-KINASE REGULATORY SUBUNIT 5"/>
    <property type="match status" value="1"/>
</dbReference>
<keyword evidence="15" id="KW-0539">Nucleus</keyword>
<evidence type="ECO:0000256" key="5">
    <source>
        <dbReference type="ARBA" id="ARBA00009063"/>
    </source>
</evidence>
<evidence type="ECO:0000256" key="13">
    <source>
        <dbReference type="ARBA" id="ARBA00023054"/>
    </source>
</evidence>
<accession>A0A8X7X6M2</accession>
<gene>
    <name evidence="21" type="primary">Pik3r5</name>
    <name evidence="21" type="ORF">GTO96_0011481</name>
</gene>
<dbReference type="SUPFAM" id="SSF58038">
    <property type="entry name" value="SNARE fusion complex"/>
    <property type="match status" value="1"/>
</dbReference>
<evidence type="ECO:0000256" key="10">
    <source>
        <dbReference type="ARBA" id="ARBA00022692"/>
    </source>
</evidence>
<dbReference type="PROSITE" id="PS50192">
    <property type="entry name" value="T_SNARE"/>
    <property type="match status" value="1"/>
</dbReference>
<dbReference type="GO" id="GO:0016301">
    <property type="term" value="F:kinase activity"/>
    <property type="evidence" value="ECO:0007669"/>
    <property type="project" value="UniProtKB-KW"/>
</dbReference>
<feature type="domain" description="T-SNARE coiled-coil homology" evidence="20">
    <location>
        <begin position="99"/>
        <end position="161"/>
    </location>
</feature>
<evidence type="ECO:0000256" key="12">
    <source>
        <dbReference type="ARBA" id="ARBA00022989"/>
    </source>
</evidence>
<dbReference type="GO" id="GO:0005770">
    <property type="term" value="C:late endosome"/>
    <property type="evidence" value="ECO:0007669"/>
    <property type="project" value="UniProtKB-ARBA"/>
</dbReference>
<dbReference type="FunFam" id="1.20.5.110:FF:000036">
    <property type="entry name" value="Putative Syntaxin-8"/>
    <property type="match status" value="1"/>
</dbReference>
<dbReference type="GO" id="GO:0005944">
    <property type="term" value="C:phosphatidylinositol 3-kinase complex, class IB"/>
    <property type="evidence" value="ECO:0007669"/>
    <property type="project" value="InterPro"/>
</dbReference>
<dbReference type="Proteomes" id="UP000886611">
    <property type="component" value="Unassembled WGS sequence"/>
</dbReference>
<dbReference type="EMBL" id="JAATIS010004753">
    <property type="protein sequence ID" value="KAG2461042.1"/>
    <property type="molecule type" value="Genomic_DNA"/>
</dbReference>
<reference evidence="21 22" key="1">
    <citation type="journal article" date="2021" name="Cell">
        <title>Tracing the genetic footprints of vertebrate landing in non-teleost ray-finned fishes.</title>
        <authorList>
            <person name="Bi X."/>
            <person name="Wang K."/>
            <person name="Yang L."/>
            <person name="Pan H."/>
            <person name="Jiang H."/>
            <person name="Wei Q."/>
            <person name="Fang M."/>
            <person name="Yu H."/>
            <person name="Zhu C."/>
            <person name="Cai Y."/>
            <person name="He Y."/>
            <person name="Gan X."/>
            <person name="Zeng H."/>
            <person name="Yu D."/>
            <person name="Zhu Y."/>
            <person name="Jiang H."/>
            <person name="Qiu Q."/>
            <person name="Yang H."/>
            <person name="Zhang Y.E."/>
            <person name="Wang W."/>
            <person name="Zhu M."/>
            <person name="He S."/>
            <person name="Zhang G."/>
        </authorList>
    </citation>
    <scope>NUCLEOTIDE SEQUENCE [LARGE SCALE GENOMIC DNA]</scope>
    <source>
        <strain evidence="21">Bchr_013</strain>
    </source>
</reference>
<evidence type="ECO:0000256" key="18">
    <source>
        <dbReference type="ARBA" id="ARBA00072662"/>
    </source>
</evidence>
<evidence type="ECO:0000313" key="22">
    <source>
        <dbReference type="Proteomes" id="UP000886611"/>
    </source>
</evidence>
<evidence type="ECO:0000256" key="1">
    <source>
        <dbReference type="ARBA" id="ARBA00004123"/>
    </source>
</evidence>
<evidence type="ECO:0000256" key="6">
    <source>
        <dbReference type="ARBA" id="ARBA00022448"/>
    </source>
</evidence>
<dbReference type="GO" id="GO:0046935">
    <property type="term" value="F:1-phosphatidylinositol-3-kinase regulator activity"/>
    <property type="evidence" value="ECO:0007669"/>
    <property type="project" value="InterPro"/>
</dbReference>
<dbReference type="Gene3D" id="1.20.5.110">
    <property type="match status" value="1"/>
</dbReference>
<keyword evidence="13" id="KW-0175">Coiled coil</keyword>
<organism evidence="21 22">
    <name type="scientific">Polypterus senegalus</name>
    <name type="common">Senegal bichir</name>
    <dbReference type="NCBI Taxonomy" id="55291"/>
    <lineage>
        <taxon>Eukaryota</taxon>
        <taxon>Metazoa</taxon>
        <taxon>Chordata</taxon>
        <taxon>Craniata</taxon>
        <taxon>Vertebrata</taxon>
        <taxon>Euteleostomi</taxon>
        <taxon>Actinopterygii</taxon>
        <taxon>Polypteriformes</taxon>
        <taxon>Polypteridae</taxon>
        <taxon>Polypterus</taxon>
    </lineage>
</organism>
<evidence type="ECO:0000256" key="4">
    <source>
        <dbReference type="ARBA" id="ARBA00004496"/>
    </source>
</evidence>
<evidence type="ECO:0000256" key="8">
    <source>
        <dbReference type="ARBA" id="ARBA00022490"/>
    </source>
</evidence>
<dbReference type="InterPro" id="IPR000727">
    <property type="entry name" value="T_SNARE_dom"/>
</dbReference>
<proteinExistence type="inferred from homology"/>
<evidence type="ECO:0000256" key="17">
    <source>
        <dbReference type="ARBA" id="ARBA00055629"/>
    </source>
</evidence>
<evidence type="ECO:0000256" key="3">
    <source>
        <dbReference type="ARBA" id="ARBA00004211"/>
    </source>
</evidence>